<name>B9M2R1_GEODF</name>
<keyword evidence="1" id="KW-0472">Membrane</keyword>
<accession>B9M2R1</accession>
<dbReference type="RefSeq" id="WP_012647985.1">
    <property type="nucleotide sequence ID" value="NC_011979.1"/>
</dbReference>
<protein>
    <submittedName>
        <fullName evidence="2">Uncharacterized protein</fullName>
    </submittedName>
</protein>
<evidence type="ECO:0000313" key="3">
    <source>
        <dbReference type="Proteomes" id="UP000007721"/>
    </source>
</evidence>
<gene>
    <name evidence="2" type="ordered locus">Geob_2914</name>
</gene>
<dbReference type="HOGENOM" id="CLU_1756200_0_0_7"/>
<organism evidence="2 3">
    <name type="scientific">Geotalea daltonii (strain DSM 22248 / JCM 15807 / FRC-32)</name>
    <name type="common">Geobacter daltonii</name>
    <dbReference type="NCBI Taxonomy" id="316067"/>
    <lineage>
        <taxon>Bacteria</taxon>
        <taxon>Pseudomonadati</taxon>
        <taxon>Thermodesulfobacteriota</taxon>
        <taxon>Desulfuromonadia</taxon>
        <taxon>Geobacterales</taxon>
        <taxon>Geobacteraceae</taxon>
        <taxon>Geotalea</taxon>
    </lineage>
</organism>
<keyword evidence="1" id="KW-1133">Transmembrane helix</keyword>
<dbReference type="Proteomes" id="UP000007721">
    <property type="component" value="Chromosome"/>
</dbReference>
<reference evidence="2 3" key="1">
    <citation type="submission" date="2009-01" db="EMBL/GenBank/DDBJ databases">
        <title>Complete sequence of Geobacter sp. FRC-32.</title>
        <authorList>
            <consortium name="US DOE Joint Genome Institute"/>
            <person name="Lucas S."/>
            <person name="Copeland A."/>
            <person name="Lapidus A."/>
            <person name="Glavina del Rio T."/>
            <person name="Dalin E."/>
            <person name="Tice H."/>
            <person name="Bruce D."/>
            <person name="Goodwin L."/>
            <person name="Pitluck S."/>
            <person name="Saunders E."/>
            <person name="Brettin T."/>
            <person name="Detter J.C."/>
            <person name="Han C."/>
            <person name="Larimer F."/>
            <person name="Land M."/>
            <person name="Hauser L."/>
            <person name="Kyrpides N."/>
            <person name="Ovchinnikova G."/>
            <person name="Kostka J."/>
            <person name="Richardson P."/>
        </authorList>
    </citation>
    <scope>NUCLEOTIDE SEQUENCE [LARGE SCALE GENOMIC DNA]</scope>
    <source>
        <strain evidence="3">DSM 22248 / JCM 15807 / FRC-32</strain>
    </source>
</reference>
<dbReference type="STRING" id="316067.Geob_2914"/>
<dbReference type="EMBL" id="CP001390">
    <property type="protein sequence ID" value="ACM21257.1"/>
    <property type="molecule type" value="Genomic_DNA"/>
</dbReference>
<proteinExistence type="predicted"/>
<feature type="transmembrane region" description="Helical" evidence="1">
    <location>
        <begin position="12"/>
        <end position="33"/>
    </location>
</feature>
<sequence length="145" mass="17133">MVDSEELRRPLGLTLLTGLYFFFFLVSVSTFGNPYPFLGDIYTDSSAKMMVFIDCLMCLYLFLGTMKRQLLTWYMLILYNLFQVVNTIINLTFIKPQEVEKLIGSRIQLESLWTNNIAASLAILLLTQFIYRHKHYFTNRHKYLF</sequence>
<keyword evidence="3" id="KW-1185">Reference proteome</keyword>
<feature type="transmembrane region" description="Helical" evidence="1">
    <location>
        <begin position="70"/>
        <end position="93"/>
    </location>
</feature>
<dbReference type="AlphaFoldDB" id="B9M2R1"/>
<dbReference type="OrthoDB" id="5396694at2"/>
<evidence type="ECO:0000256" key="1">
    <source>
        <dbReference type="SAM" id="Phobius"/>
    </source>
</evidence>
<feature type="transmembrane region" description="Helical" evidence="1">
    <location>
        <begin position="113"/>
        <end position="131"/>
    </location>
</feature>
<evidence type="ECO:0000313" key="2">
    <source>
        <dbReference type="EMBL" id="ACM21257.1"/>
    </source>
</evidence>
<keyword evidence="1" id="KW-0812">Transmembrane</keyword>
<dbReference type="KEGG" id="geo:Geob_2914"/>
<feature type="transmembrane region" description="Helical" evidence="1">
    <location>
        <begin position="45"/>
        <end position="63"/>
    </location>
</feature>